<dbReference type="AlphaFoldDB" id="A0A6J1P913"/>
<reference evidence="9" key="1">
    <citation type="submission" date="2025-08" db="UniProtKB">
        <authorList>
            <consortium name="RefSeq"/>
        </authorList>
    </citation>
    <scope>IDENTIFICATION</scope>
</reference>
<dbReference type="RefSeq" id="XP_023954347.1">
    <property type="nucleotide sequence ID" value="XM_024098579.2"/>
</dbReference>
<dbReference type="KEGG" id="bany:112057965"/>
<dbReference type="PANTHER" id="PTHR31740:SF2">
    <property type="entry name" value="CENTROMERE PROTEIN L"/>
    <property type="match status" value="1"/>
</dbReference>
<accession>A0A6J1P913</accession>
<evidence type="ECO:0000256" key="6">
    <source>
        <dbReference type="ARBA" id="ARBA00023242"/>
    </source>
</evidence>
<keyword evidence="7" id="KW-0137">Centromere</keyword>
<dbReference type="OrthoDB" id="6336727at2759"/>
<evidence type="ECO:0000256" key="3">
    <source>
        <dbReference type="ARBA" id="ARBA00011060"/>
    </source>
</evidence>
<evidence type="ECO:0000256" key="2">
    <source>
        <dbReference type="ARBA" id="ARBA00004584"/>
    </source>
</evidence>
<keyword evidence="5" id="KW-0158">Chromosome</keyword>
<dbReference type="Proteomes" id="UP001652582">
    <property type="component" value="Chromosome 20"/>
</dbReference>
<evidence type="ECO:0000256" key="5">
    <source>
        <dbReference type="ARBA" id="ARBA00022454"/>
    </source>
</evidence>
<gene>
    <name evidence="9" type="primary">LOC112057965</name>
</gene>
<keyword evidence="8" id="KW-1185">Reference proteome</keyword>
<evidence type="ECO:0000256" key="1">
    <source>
        <dbReference type="ARBA" id="ARBA00004123"/>
    </source>
</evidence>
<evidence type="ECO:0000313" key="9">
    <source>
        <dbReference type="RefSeq" id="XP_023954347.1"/>
    </source>
</evidence>
<comment type="similarity">
    <text evidence="3">Belongs to the CENP-L/IML3 family.</text>
</comment>
<organism evidence="8 9">
    <name type="scientific">Bicyclus anynana</name>
    <name type="common">Squinting bush brown butterfly</name>
    <dbReference type="NCBI Taxonomy" id="110368"/>
    <lineage>
        <taxon>Eukaryota</taxon>
        <taxon>Metazoa</taxon>
        <taxon>Ecdysozoa</taxon>
        <taxon>Arthropoda</taxon>
        <taxon>Hexapoda</taxon>
        <taxon>Insecta</taxon>
        <taxon>Pterygota</taxon>
        <taxon>Neoptera</taxon>
        <taxon>Endopterygota</taxon>
        <taxon>Lepidoptera</taxon>
        <taxon>Glossata</taxon>
        <taxon>Ditrysia</taxon>
        <taxon>Papilionoidea</taxon>
        <taxon>Nymphalidae</taxon>
        <taxon>Satyrinae</taxon>
        <taxon>Satyrini</taxon>
        <taxon>Mycalesina</taxon>
        <taxon>Bicyclus</taxon>
    </lineage>
</organism>
<proteinExistence type="inferred from homology"/>
<comment type="subcellular location">
    <subcellularLocation>
        <location evidence="2">Chromosome</location>
        <location evidence="2">Centromere</location>
    </subcellularLocation>
    <subcellularLocation>
        <location evidence="1">Nucleus</location>
    </subcellularLocation>
</comment>
<evidence type="ECO:0000313" key="8">
    <source>
        <dbReference type="Proteomes" id="UP001652582"/>
    </source>
</evidence>
<evidence type="ECO:0000256" key="4">
    <source>
        <dbReference type="ARBA" id="ARBA00016380"/>
    </source>
</evidence>
<dbReference type="InterPro" id="IPR025204">
    <property type="entry name" value="CENP-L"/>
</dbReference>
<keyword evidence="6" id="KW-0539">Nucleus</keyword>
<sequence length="287" mass="33051">MVDPLAVIYNEGYWRVCNVSPMYRCHFSEINIKRYSSKIRQDLASDAGISSGSLLQVSIENLPLLKYSHEDPNGLQITVTTCHKNRFQTTNKEVYVAILLGWGHGLPLSNQFITFLPYMLERGEKRVGETVKNSLQLMFDCNITPFCFTQVDLLRFLFEILENDTSKSTDSLSLGYKLSPQVNFSDKGTLTFDIGDIRTIWNRVKEYYDKHEQLFYAYNHIKTQINHAFQLDVTVLPLREIALPKAEVKSTGVVKMKTPEIINAVFTVLNKIYVVDWLQHELLLNNL</sequence>
<dbReference type="GeneID" id="112057965"/>
<dbReference type="GO" id="GO:0000775">
    <property type="term" value="C:chromosome, centromeric region"/>
    <property type="evidence" value="ECO:0007669"/>
    <property type="project" value="UniProtKB-SubCell"/>
</dbReference>
<dbReference type="Pfam" id="PF13092">
    <property type="entry name" value="CENP-L"/>
    <property type="match status" value="1"/>
</dbReference>
<dbReference type="GO" id="GO:0005634">
    <property type="term" value="C:nucleus"/>
    <property type="evidence" value="ECO:0007669"/>
    <property type="project" value="UniProtKB-SubCell"/>
</dbReference>
<dbReference type="PANTHER" id="PTHR31740">
    <property type="entry name" value="CENTROMERE PROTEIN L"/>
    <property type="match status" value="1"/>
</dbReference>
<evidence type="ECO:0000256" key="7">
    <source>
        <dbReference type="ARBA" id="ARBA00023328"/>
    </source>
</evidence>
<protein>
    <recommendedName>
        <fullName evidence="4">Centromere protein L</fullName>
    </recommendedName>
</protein>
<name>A0A6J1P913_BICAN</name>